<comment type="similarity">
    <text evidence="12 13">Belongs to the DnaG primase family.</text>
</comment>
<protein>
    <recommendedName>
        <fullName evidence="12 13">DNA primase</fullName>
        <ecNumber evidence="12">2.7.7.101</ecNumber>
    </recommendedName>
</protein>
<dbReference type="InterPro" id="IPR034151">
    <property type="entry name" value="TOPRIM_DnaG_bac"/>
</dbReference>
<evidence type="ECO:0000256" key="8">
    <source>
        <dbReference type="ARBA" id="ARBA00022833"/>
    </source>
</evidence>
<dbReference type="HAMAP" id="MF_00974">
    <property type="entry name" value="DNA_primase_DnaG"/>
    <property type="match status" value="1"/>
</dbReference>
<keyword evidence="5 12" id="KW-0235">DNA replication</keyword>
<keyword evidence="10 12" id="KW-0238">DNA-binding</keyword>
<dbReference type="PIRSF" id="PIRSF002811">
    <property type="entry name" value="DnaG"/>
    <property type="match status" value="1"/>
</dbReference>
<dbReference type="PROSITE" id="PS50880">
    <property type="entry name" value="TOPRIM"/>
    <property type="match status" value="1"/>
</dbReference>
<evidence type="ECO:0000256" key="15">
    <source>
        <dbReference type="SAM" id="MobiDB-lite"/>
    </source>
</evidence>
<keyword evidence="11 12" id="KW-0804">Transcription</keyword>
<dbReference type="CDD" id="cd03364">
    <property type="entry name" value="TOPRIM_DnaG_primases"/>
    <property type="match status" value="1"/>
</dbReference>
<comment type="domain">
    <text evidence="12">Contains an N-terminal zinc-binding domain, a central core domain that contains the primase activity, and a C-terminal DnaB-binding domain.</text>
</comment>
<keyword evidence="1 12" id="KW-0240">DNA-directed RNA polymerase</keyword>
<evidence type="ECO:0000313" key="16">
    <source>
        <dbReference type="EMBL" id="MCS3678604.1"/>
    </source>
</evidence>
<dbReference type="InterPro" id="IPR013264">
    <property type="entry name" value="DNAG_N"/>
</dbReference>
<dbReference type="InterPro" id="IPR006295">
    <property type="entry name" value="DNA_primase_DnaG"/>
</dbReference>
<dbReference type="GO" id="GO:0005737">
    <property type="term" value="C:cytoplasm"/>
    <property type="evidence" value="ECO:0007669"/>
    <property type="project" value="TreeGrafter"/>
</dbReference>
<dbReference type="FunFam" id="3.90.580.10:FF:000001">
    <property type="entry name" value="DNA primase"/>
    <property type="match status" value="1"/>
</dbReference>
<dbReference type="Pfam" id="PF01807">
    <property type="entry name" value="Zn_ribbon_DnaG"/>
    <property type="match status" value="1"/>
</dbReference>
<comment type="subunit">
    <text evidence="12">Monomer. Interacts with DnaB.</text>
</comment>
<dbReference type="GO" id="GO:0008270">
    <property type="term" value="F:zinc ion binding"/>
    <property type="evidence" value="ECO:0007669"/>
    <property type="project" value="UniProtKB-UniRule"/>
</dbReference>
<dbReference type="GO" id="GO:0000428">
    <property type="term" value="C:DNA-directed RNA polymerase complex"/>
    <property type="evidence" value="ECO:0007669"/>
    <property type="project" value="UniProtKB-KW"/>
</dbReference>
<keyword evidence="4 12" id="KW-0548">Nucleotidyltransferase</keyword>
<dbReference type="Pfam" id="PF08275">
    <property type="entry name" value="DNAG_N"/>
    <property type="match status" value="1"/>
</dbReference>
<dbReference type="GO" id="GO:0003899">
    <property type="term" value="F:DNA-directed RNA polymerase activity"/>
    <property type="evidence" value="ECO:0007669"/>
    <property type="project" value="UniProtKB-UniRule"/>
</dbReference>
<dbReference type="InterPro" id="IPR030846">
    <property type="entry name" value="DnaG_bac"/>
</dbReference>
<dbReference type="Gene3D" id="3.90.980.10">
    <property type="entry name" value="DNA primase, catalytic core, N-terminal domain"/>
    <property type="match status" value="1"/>
</dbReference>
<dbReference type="InterPro" id="IPR019475">
    <property type="entry name" value="DNA_primase_DnaB-bd"/>
</dbReference>
<name>A0A9X2PMN3_9BACT</name>
<keyword evidence="6 12" id="KW-0479">Metal-binding</keyword>
<evidence type="ECO:0000256" key="13">
    <source>
        <dbReference type="PIRNR" id="PIRNR002811"/>
    </source>
</evidence>
<feature type="region of interest" description="Disordered" evidence="15">
    <location>
        <begin position="433"/>
        <end position="492"/>
    </location>
</feature>
<comment type="cofactor">
    <cofactor evidence="12 13 14">
        <name>Zn(2+)</name>
        <dbReference type="ChEBI" id="CHEBI:29105"/>
    </cofactor>
    <text evidence="12 13 14">Binds 1 zinc ion per monomer.</text>
</comment>
<evidence type="ECO:0000256" key="11">
    <source>
        <dbReference type="ARBA" id="ARBA00023163"/>
    </source>
</evidence>
<sequence>MAIPDEKIEEVRTAVDLVEVAEDYVQLKQSGSRYMGLCPFHNEDTPSFSVDPDQNLYYCFGCQNGGDAFKFVQEIEGVGFLESVRMLADRYGVPLPEEETDPDAANEREAVLHALRFAARFFYRQLTQSDRGRPALDYLRRRGFTPQTIKQFGLGYAPDEWDALLTVAEEEQIDRETLEKAGLIIERNDGSGYYDRYRGRIIFPIFSHIGKVLAFAGRILDPDDERDQPKYINSPETEVYHKKEVLYGLHQAKQAIRKTDEVLLVEGYTDVISLSQAGVGNVVASSGTALTEQQIGTLDRYAKRAVMLYDADEAGERAALRGMERVLEAGLGAYAVELPAGNDPDEYVQEHGGDAFSDYVQEHRQDLPSFAYQRARRNGVLETPEDRVEVQREIIESVARIPDPNLRREYVAHTSDVTGVPDSDLFRMLEEEREQMERRAQRRRKREQKRQQRQAEEGASPSGEQAAPPDRNGASPPPPNSTTGKTASGPALLPEERVLFRLMLENGRRMVSLVLGHMALDEFSEGAPRDFARAFAEMYEDGTVRPQQILNGEHGEALQQLGASVMMDEHEASEHWAQKEDISVPHLNDRPYEAARSAMKFLKMDRVDEAIEAVRERMYQASQQGADEEVQRLQQKMMSLQELRKGIKRGEFLED</sequence>
<keyword evidence="7 12" id="KW-0863">Zinc-finger</keyword>
<evidence type="ECO:0000256" key="14">
    <source>
        <dbReference type="PIRSR" id="PIRSR002811-1"/>
    </source>
</evidence>
<dbReference type="NCBIfam" id="TIGR01391">
    <property type="entry name" value="dnaG"/>
    <property type="match status" value="1"/>
</dbReference>
<gene>
    <name evidence="12" type="primary">dnaG</name>
    <name evidence="16" type="ORF">GGP71_002543</name>
</gene>
<evidence type="ECO:0000256" key="9">
    <source>
        <dbReference type="ARBA" id="ARBA00022842"/>
    </source>
</evidence>
<feature type="zinc finger region" description="CHC2-type" evidence="12 14">
    <location>
        <begin position="38"/>
        <end position="62"/>
    </location>
</feature>
<comment type="function">
    <text evidence="12 13">RNA polymerase that catalyzes the synthesis of short RNA molecules used as primers for DNA polymerase during DNA replication.</text>
</comment>
<evidence type="ECO:0000256" key="2">
    <source>
        <dbReference type="ARBA" id="ARBA00022515"/>
    </source>
</evidence>
<organism evidence="16 17">
    <name type="scientific">Salinibacter ruber</name>
    <dbReference type="NCBI Taxonomy" id="146919"/>
    <lineage>
        <taxon>Bacteria</taxon>
        <taxon>Pseudomonadati</taxon>
        <taxon>Rhodothermota</taxon>
        <taxon>Rhodothermia</taxon>
        <taxon>Rhodothermales</taxon>
        <taxon>Salinibacteraceae</taxon>
        <taxon>Salinibacter</taxon>
    </lineage>
</organism>
<keyword evidence="9" id="KW-0460">Magnesium</keyword>
<dbReference type="EMBL" id="JANUAU010000008">
    <property type="protein sequence ID" value="MCS3678604.1"/>
    <property type="molecule type" value="Genomic_DNA"/>
</dbReference>
<evidence type="ECO:0000256" key="12">
    <source>
        <dbReference type="HAMAP-Rule" id="MF_00974"/>
    </source>
</evidence>
<dbReference type="GO" id="GO:0006269">
    <property type="term" value="P:DNA replication, synthesis of primer"/>
    <property type="evidence" value="ECO:0007669"/>
    <property type="project" value="UniProtKB-UniRule"/>
</dbReference>
<keyword evidence="3 12" id="KW-0808">Transferase</keyword>
<keyword evidence="8 12" id="KW-0862">Zinc</keyword>
<dbReference type="FunFam" id="3.40.1360.10:FF:000002">
    <property type="entry name" value="DNA primase"/>
    <property type="match status" value="1"/>
</dbReference>
<dbReference type="Proteomes" id="UP001155027">
    <property type="component" value="Unassembled WGS sequence"/>
</dbReference>
<dbReference type="Pfam" id="PF13155">
    <property type="entry name" value="Toprim_2"/>
    <property type="match status" value="1"/>
</dbReference>
<evidence type="ECO:0000256" key="3">
    <source>
        <dbReference type="ARBA" id="ARBA00022679"/>
    </source>
</evidence>
<comment type="caution">
    <text evidence="16">The sequence shown here is derived from an EMBL/GenBank/DDBJ whole genome shotgun (WGS) entry which is preliminary data.</text>
</comment>
<dbReference type="RefSeq" id="WP_183990916.1">
    <property type="nucleotide sequence ID" value="NZ_CALTSD010000031.1"/>
</dbReference>
<dbReference type="SUPFAM" id="SSF57783">
    <property type="entry name" value="Zinc beta-ribbon"/>
    <property type="match status" value="1"/>
</dbReference>
<dbReference type="InterPro" id="IPR050219">
    <property type="entry name" value="DnaG_primase"/>
</dbReference>
<dbReference type="SMART" id="SM00493">
    <property type="entry name" value="TOPRIM"/>
    <property type="match status" value="1"/>
</dbReference>
<dbReference type="EC" id="2.7.7.101" evidence="12"/>
<dbReference type="PANTHER" id="PTHR30313">
    <property type="entry name" value="DNA PRIMASE"/>
    <property type="match status" value="1"/>
</dbReference>
<dbReference type="SUPFAM" id="SSF56731">
    <property type="entry name" value="DNA primase core"/>
    <property type="match status" value="1"/>
</dbReference>
<evidence type="ECO:0000256" key="10">
    <source>
        <dbReference type="ARBA" id="ARBA00023125"/>
    </source>
</evidence>
<keyword evidence="2 12" id="KW-0639">Primosome</keyword>
<dbReference type="InterPro" id="IPR037068">
    <property type="entry name" value="DNA_primase_core_N_sf"/>
</dbReference>
<evidence type="ECO:0000256" key="7">
    <source>
        <dbReference type="ARBA" id="ARBA00022771"/>
    </source>
</evidence>
<dbReference type="Gene3D" id="3.90.580.10">
    <property type="entry name" value="Zinc finger, CHC2-type domain"/>
    <property type="match status" value="1"/>
</dbReference>
<comment type="catalytic activity">
    <reaction evidence="12">
        <text>ssDNA + n NTP = ssDNA/pppN(pN)n-1 hybrid + (n-1) diphosphate.</text>
        <dbReference type="EC" id="2.7.7.101"/>
    </reaction>
</comment>
<evidence type="ECO:0000256" key="1">
    <source>
        <dbReference type="ARBA" id="ARBA00022478"/>
    </source>
</evidence>
<evidence type="ECO:0000256" key="5">
    <source>
        <dbReference type="ARBA" id="ARBA00022705"/>
    </source>
</evidence>
<dbReference type="Gene3D" id="3.40.1360.10">
    <property type="match status" value="1"/>
</dbReference>
<dbReference type="PANTHER" id="PTHR30313:SF2">
    <property type="entry name" value="DNA PRIMASE"/>
    <property type="match status" value="1"/>
</dbReference>
<dbReference type="InterPro" id="IPR002694">
    <property type="entry name" value="Znf_CHC2"/>
</dbReference>
<dbReference type="InterPro" id="IPR036977">
    <property type="entry name" value="DNA_primase_Znf_CHC2"/>
</dbReference>
<dbReference type="InterPro" id="IPR006171">
    <property type="entry name" value="TOPRIM_dom"/>
</dbReference>
<dbReference type="SMART" id="SM00400">
    <property type="entry name" value="ZnF_CHCC"/>
    <property type="match status" value="1"/>
</dbReference>
<reference evidence="16" key="1">
    <citation type="submission" date="2022-08" db="EMBL/GenBank/DDBJ databases">
        <title>Genomic Encyclopedia of Type Strains, Phase V (KMG-V): Genome sequencing to study the core and pangenomes of soil and plant-associated prokaryotes.</title>
        <authorList>
            <person name="Whitman W."/>
        </authorList>
    </citation>
    <scope>NUCLEOTIDE SEQUENCE</scope>
    <source>
        <strain evidence="16">0</strain>
    </source>
</reference>
<evidence type="ECO:0000313" key="17">
    <source>
        <dbReference type="Proteomes" id="UP001155027"/>
    </source>
</evidence>
<evidence type="ECO:0000256" key="4">
    <source>
        <dbReference type="ARBA" id="ARBA00022695"/>
    </source>
</evidence>
<dbReference type="GO" id="GO:1990077">
    <property type="term" value="C:primosome complex"/>
    <property type="evidence" value="ECO:0007669"/>
    <property type="project" value="UniProtKB-KW"/>
</dbReference>
<dbReference type="AlphaFoldDB" id="A0A9X2PMN3"/>
<dbReference type="Pfam" id="PF10410">
    <property type="entry name" value="DnaB_bind"/>
    <property type="match status" value="1"/>
</dbReference>
<accession>A0A9X2PMN3</accession>
<dbReference type="GO" id="GO:0003677">
    <property type="term" value="F:DNA binding"/>
    <property type="evidence" value="ECO:0007669"/>
    <property type="project" value="UniProtKB-KW"/>
</dbReference>
<proteinExistence type="inferred from homology"/>
<evidence type="ECO:0000256" key="6">
    <source>
        <dbReference type="ARBA" id="ARBA00022723"/>
    </source>
</evidence>